<name>A0A3P7RR26_DIBLA</name>
<feature type="transmembrane region" description="Helical" evidence="1">
    <location>
        <begin position="16"/>
        <end position="37"/>
    </location>
</feature>
<dbReference type="EMBL" id="UYRU01117567">
    <property type="protein sequence ID" value="VDN45582.1"/>
    <property type="molecule type" value="Genomic_DNA"/>
</dbReference>
<dbReference type="Proteomes" id="UP000281553">
    <property type="component" value="Unassembled WGS sequence"/>
</dbReference>
<keyword evidence="1" id="KW-0472">Membrane</keyword>
<proteinExistence type="predicted"/>
<sequence>MWSFVPPLPRKLLPKYLMCSAFAFCITVLCCGEYWYLSLIACFHNETTCEWETSALPRPGSESAENQLACSDNSTDLENATTTTPSAPVSSQGKHLCLPTTINYDIWLVNGVPSLQDYYRFEHQFSFEDHDIFEMYLVFCLLYFFLSIIFHVSLSLLAIIFFLVQGLAEVTDPFDLLMKRKLLTLGY</sequence>
<organism evidence="2 3">
    <name type="scientific">Dibothriocephalus latus</name>
    <name type="common">Fish tapeworm</name>
    <name type="synonym">Diphyllobothrium latum</name>
    <dbReference type="NCBI Taxonomy" id="60516"/>
    <lineage>
        <taxon>Eukaryota</taxon>
        <taxon>Metazoa</taxon>
        <taxon>Spiralia</taxon>
        <taxon>Lophotrochozoa</taxon>
        <taxon>Platyhelminthes</taxon>
        <taxon>Cestoda</taxon>
        <taxon>Eucestoda</taxon>
        <taxon>Diphyllobothriidea</taxon>
        <taxon>Diphyllobothriidae</taxon>
        <taxon>Dibothriocephalus</taxon>
    </lineage>
</organism>
<keyword evidence="1" id="KW-1133">Transmembrane helix</keyword>
<keyword evidence="3" id="KW-1185">Reference proteome</keyword>
<gene>
    <name evidence="2" type="ORF">DILT_LOCUS19645</name>
</gene>
<accession>A0A3P7RR26</accession>
<dbReference type="AlphaFoldDB" id="A0A3P7RR26"/>
<reference evidence="2 3" key="1">
    <citation type="submission" date="2018-11" db="EMBL/GenBank/DDBJ databases">
        <authorList>
            <consortium name="Pathogen Informatics"/>
        </authorList>
    </citation>
    <scope>NUCLEOTIDE SEQUENCE [LARGE SCALE GENOMIC DNA]</scope>
</reference>
<evidence type="ECO:0000313" key="3">
    <source>
        <dbReference type="Proteomes" id="UP000281553"/>
    </source>
</evidence>
<feature type="transmembrane region" description="Helical" evidence="1">
    <location>
        <begin position="136"/>
        <end position="164"/>
    </location>
</feature>
<evidence type="ECO:0000256" key="1">
    <source>
        <dbReference type="SAM" id="Phobius"/>
    </source>
</evidence>
<keyword evidence="1" id="KW-0812">Transmembrane</keyword>
<protein>
    <submittedName>
        <fullName evidence="2">Uncharacterized protein</fullName>
    </submittedName>
</protein>
<evidence type="ECO:0000313" key="2">
    <source>
        <dbReference type="EMBL" id="VDN45582.1"/>
    </source>
</evidence>
<dbReference type="OrthoDB" id="45670at2759"/>